<gene>
    <name evidence="3" type="ORF">Tco_0748466</name>
</gene>
<feature type="transmembrane region" description="Helical" evidence="2">
    <location>
        <begin position="106"/>
        <end position="127"/>
    </location>
</feature>
<reference evidence="3" key="2">
    <citation type="submission" date="2022-01" db="EMBL/GenBank/DDBJ databases">
        <authorList>
            <person name="Yamashiro T."/>
            <person name="Shiraishi A."/>
            <person name="Satake H."/>
            <person name="Nakayama K."/>
        </authorList>
    </citation>
    <scope>NUCLEOTIDE SEQUENCE</scope>
</reference>
<dbReference type="EMBL" id="BQNB010010785">
    <property type="protein sequence ID" value="GJS81925.1"/>
    <property type="molecule type" value="Genomic_DNA"/>
</dbReference>
<evidence type="ECO:0000256" key="1">
    <source>
        <dbReference type="SAM" id="MobiDB-lite"/>
    </source>
</evidence>
<dbReference type="Proteomes" id="UP001151760">
    <property type="component" value="Unassembled WGS sequence"/>
</dbReference>
<protein>
    <submittedName>
        <fullName evidence="3">Uncharacterized protein</fullName>
    </submittedName>
</protein>
<keyword evidence="4" id="KW-1185">Reference proteome</keyword>
<organism evidence="3 4">
    <name type="scientific">Tanacetum coccineum</name>
    <dbReference type="NCBI Taxonomy" id="301880"/>
    <lineage>
        <taxon>Eukaryota</taxon>
        <taxon>Viridiplantae</taxon>
        <taxon>Streptophyta</taxon>
        <taxon>Embryophyta</taxon>
        <taxon>Tracheophyta</taxon>
        <taxon>Spermatophyta</taxon>
        <taxon>Magnoliopsida</taxon>
        <taxon>eudicotyledons</taxon>
        <taxon>Gunneridae</taxon>
        <taxon>Pentapetalae</taxon>
        <taxon>asterids</taxon>
        <taxon>campanulids</taxon>
        <taxon>Asterales</taxon>
        <taxon>Asteraceae</taxon>
        <taxon>Asteroideae</taxon>
        <taxon>Anthemideae</taxon>
        <taxon>Anthemidinae</taxon>
        <taxon>Tanacetum</taxon>
    </lineage>
</organism>
<evidence type="ECO:0000313" key="3">
    <source>
        <dbReference type="EMBL" id="GJS81925.1"/>
    </source>
</evidence>
<evidence type="ECO:0000256" key="2">
    <source>
        <dbReference type="SAM" id="Phobius"/>
    </source>
</evidence>
<proteinExistence type="predicted"/>
<reference evidence="3" key="1">
    <citation type="journal article" date="2022" name="Int. J. Mol. Sci.">
        <title>Draft Genome of Tanacetum Coccineum: Genomic Comparison of Closely Related Tanacetum-Family Plants.</title>
        <authorList>
            <person name="Yamashiro T."/>
            <person name="Shiraishi A."/>
            <person name="Nakayama K."/>
            <person name="Satake H."/>
        </authorList>
    </citation>
    <scope>NUCLEOTIDE SEQUENCE</scope>
</reference>
<feature type="region of interest" description="Disordered" evidence="1">
    <location>
        <begin position="1"/>
        <end position="31"/>
    </location>
</feature>
<name>A0ABQ4YYH2_9ASTR</name>
<evidence type="ECO:0000313" key="4">
    <source>
        <dbReference type="Proteomes" id="UP001151760"/>
    </source>
</evidence>
<accession>A0ABQ4YYH2</accession>
<keyword evidence="2" id="KW-0812">Transmembrane</keyword>
<comment type="caution">
    <text evidence="3">The sequence shown here is derived from an EMBL/GenBank/DDBJ whole genome shotgun (WGS) entry which is preliminary data.</text>
</comment>
<keyword evidence="2" id="KW-1133">Transmembrane helix</keyword>
<sequence>MLGAAGVQIPENNLDDLHSSREEDGTSETIDPQDGLGSFLLADTYLRTLDLLIGTLVLDFLGCDPLALVDGFTPVEDNIGLLETRFDVEVVFVIVFPKDVTGLVNLTLLSLLFGVTTTIFPSVLLILG</sequence>
<keyword evidence="2" id="KW-0472">Membrane</keyword>
<feature type="compositionally biased region" description="Basic and acidic residues" evidence="1">
    <location>
        <begin position="15"/>
        <end position="24"/>
    </location>
</feature>